<dbReference type="PANTHER" id="PTHR33606">
    <property type="entry name" value="PROTEIN YCII"/>
    <property type="match status" value="1"/>
</dbReference>
<gene>
    <name evidence="3" type="ORF">FBZ88_1267</name>
</gene>
<name>A0A560F631_9PROT</name>
<reference evidence="3 4" key="1">
    <citation type="submission" date="2019-06" db="EMBL/GenBank/DDBJ databases">
        <title>Genomic Encyclopedia of Type Strains, Phase IV (KMG-V): Genome sequencing to study the core and pangenomes of soil and plant-associated prokaryotes.</title>
        <authorList>
            <person name="Whitman W."/>
        </authorList>
    </citation>
    <scope>NUCLEOTIDE SEQUENCE [LARGE SCALE GENOMIC DNA]</scope>
    <source>
        <strain evidence="3 4">BR 11865</strain>
    </source>
</reference>
<comment type="similarity">
    <text evidence="1">Belongs to the YciI family.</text>
</comment>
<evidence type="ECO:0000313" key="3">
    <source>
        <dbReference type="EMBL" id="TWB17080.1"/>
    </source>
</evidence>
<dbReference type="InterPro" id="IPR011008">
    <property type="entry name" value="Dimeric_a/b-barrel"/>
</dbReference>
<dbReference type="RefSeq" id="WP_145619976.1">
    <property type="nucleotide sequence ID" value="NZ_JAYNFR010000078.1"/>
</dbReference>
<dbReference type="AlphaFoldDB" id="A0A560F631"/>
<organism evidence="3 4">
    <name type="scientific">Nitrospirillum amazonense</name>
    <dbReference type="NCBI Taxonomy" id="28077"/>
    <lineage>
        <taxon>Bacteria</taxon>
        <taxon>Pseudomonadati</taxon>
        <taxon>Pseudomonadota</taxon>
        <taxon>Alphaproteobacteria</taxon>
        <taxon>Rhodospirillales</taxon>
        <taxon>Azospirillaceae</taxon>
        <taxon>Nitrospirillum</taxon>
    </lineage>
</organism>
<dbReference type="InterPro" id="IPR051807">
    <property type="entry name" value="Sec-metab_biosynth-assoc"/>
</dbReference>
<dbReference type="InterPro" id="IPR005545">
    <property type="entry name" value="YCII"/>
</dbReference>
<feature type="domain" description="YCII-related" evidence="2">
    <location>
        <begin position="1"/>
        <end position="88"/>
    </location>
</feature>
<dbReference type="Proteomes" id="UP000316545">
    <property type="component" value="Unassembled WGS sequence"/>
</dbReference>
<evidence type="ECO:0000259" key="2">
    <source>
        <dbReference type="Pfam" id="PF03795"/>
    </source>
</evidence>
<dbReference type="Pfam" id="PF03795">
    <property type="entry name" value="YCII"/>
    <property type="match status" value="1"/>
</dbReference>
<comment type="caution">
    <text evidence="3">The sequence shown here is derived from an EMBL/GenBank/DDBJ whole genome shotgun (WGS) entry which is preliminary data.</text>
</comment>
<evidence type="ECO:0000256" key="1">
    <source>
        <dbReference type="ARBA" id="ARBA00007689"/>
    </source>
</evidence>
<evidence type="ECO:0000313" key="4">
    <source>
        <dbReference type="Proteomes" id="UP000316545"/>
    </source>
</evidence>
<dbReference type="EMBL" id="VITO01000026">
    <property type="protein sequence ID" value="TWB17080.1"/>
    <property type="molecule type" value="Genomic_DNA"/>
</dbReference>
<protein>
    <recommendedName>
        <fullName evidence="2">YCII-related domain-containing protein</fullName>
    </recommendedName>
</protein>
<dbReference type="SUPFAM" id="SSF54909">
    <property type="entry name" value="Dimeric alpha+beta barrel"/>
    <property type="match status" value="1"/>
</dbReference>
<accession>A0A560F631</accession>
<dbReference type="Gene3D" id="3.30.70.1060">
    <property type="entry name" value="Dimeric alpha+beta barrel"/>
    <property type="match status" value="1"/>
</dbReference>
<keyword evidence="4" id="KW-1185">Reference proteome</keyword>
<proteinExistence type="inferred from homology"/>
<sequence>MHFAITCTDKPGNLDLRLATRPKHLEYLDSQVAHIVVAGPLLDTEGKNPVGSLLVVDFPDEAAAQAFAAADPYAQAGVFESVTIQPFRVVYPKA</sequence>
<dbReference type="PANTHER" id="PTHR33606:SF3">
    <property type="entry name" value="PROTEIN YCII"/>
    <property type="match status" value="1"/>
</dbReference>